<protein>
    <submittedName>
        <fullName evidence="1">Uncharacterized protein</fullName>
    </submittedName>
</protein>
<reference evidence="2" key="1">
    <citation type="journal article" date="2017" name="Nat. Ecol. Evol.">
        <title>Genome expansion and lineage-specific genetic innovations in the forest pathogenic fungi Armillaria.</title>
        <authorList>
            <person name="Sipos G."/>
            <person name="Prasanna A.N."/>
            <person name="Walter M.C."/>
            <person name="O'Connor E."/>
            <person name="Balint B."/>
            <person name="Krizsan K."/>
            <person name="Kiss B."/>
            <person name="Hess J."/>
            <person name="Varga T."/>
            <person name="Slot J."/>
            <person name="Riley R."/>
            <person name="Boka B."/>
            <person name="Rigling D."/>
            <person name="Barry K."/>
            <person name="Lee J."/>
            <person name="Mihaltcheva S."/>
            <person name="LaButti K."/>
            <person name="Lipzen A."/>
            <person name="Waldron R."/>
            <person name="Moloney N.M."/>
            <person name="Sperisen C."/>
            <person name="Kredics L."/>
            <person name="Vagvoelgyi C."/>
            <person name="Patrignani A."/>
            <person name="Fitzpatrick D."/>
            <person name="Nagy I."/>
            <person name="Doyle S."/>
            <person name="Anderson J.B."/>
            <person name="Grigoriev I.V."/>
            <person name="Gueldener U."/>
            <person name="Muensterkoetter M."/>
            <person name="Nagy L.G."/>
        </authorList>
    </citation>
    <scope>NUCLEOTIDE SEQUENCE [LARGE SCALE GENOMIC DNA]</scope>
    <source>
        <strain evidence="2">Ar21-2</strain>
    </source>
</reference>
<keyword evidence="2" id="KW-1185">Reference proteome</keyword>
<dbReference type="Proteomes" id="UP000217790">
    <property type="component" value="Unassembled WGS sequence"/>
</dbReference>
<accession>A0A2H3CSA9</accession>
<dbReference type="STRING" id="47427.A0A2H3CSA9"/>
<proteinExistence type="predicted"/>
<organism evidence="1 2">
    <name type="scientific">Armillaria gallica</name>
    <name type="common">Bulbous honey fungus</name>
    <name type="synonym">Armillaria bulbosa</name>
    <dbReference type="NCBI Taxonomy" id="47427"/>
    <lineage>
        <taxon>Eukaryota</taxon>
        <taxon>Fungi</taxon>
        <taxon>Dikarya</taxon>
        <taxon>Basidiomycota</taxon>
        <taxon>Agaricomycotina</taxon>
        <taxon>Agaricomycetes</taxon>
        <taxon>Agaricomycetidae</taxon>
        <taxon>Agaricales</taxon>
        <taxon>Marasmiineae</taxon>
        <taxon>Physalacriaceae</taxon>
        <taxon>Armillaria</taxon>
    </lineage>
</organism>
<evidence type="ECO:0000313" key="2">
    <source>
        <dbReference type="Proteomes" id="UP000217790"/>
    </source>
</evidence>
<dbReference type="AlphaFoldDB" id="A0A2H3CSA9"/>
<dbReference type="EMBL" id="KZ293687">
    <property type="protein sequence ID" value="PBK85925.1"/>
    <property type="molecule type" value="Genomic_DNA"/>
</dbReference>
<dbReference type="OrthoDB" id="3056789at2759"/>
<dbReference type="InParanoid" id="A0A2H3CSA9"/>
<dbReference type="OMA" id="CHGQVEF"/>
<evidence type="ECO:0000313" key="1">
    <source>
        <dbReference type="EMBL" id="PBK85925.1"/>
    </source>
</evidence>
<sequence length="122" mass="13751">MIVSERAHAARLANACPALQCIVFPNGVKWRRTSPLLPPLPRYQSKPGLPFDDLFKVVPLAEQRFMKAEQCFYLNDSNDSNDDDDSLFFKRSATRQSSSMQRCHGQVEFDVQGAGKMVMALV</sequence>
<gene>
    <name evidence="1" type="ORF">ARMGADRAFT_1086968</name>
</gene>
<name>A0A2H3CSA9_ARMGA</name>